<dbReference type="Proteomes" id="UP001409291">
    <property type="component" value="Unassembled WGS sequence"/>
</dbReference>
<evidence type="ECO:0000256" key="3">
    <source>
        <dbReference type="ARBA" id="ARBA00022679"/>
    </source>
</evidence>
<feature type="transmembrane region" description="Helical" evidence="7">
    <location>
        <begin position="178"/>
        <end position="197"/>
    </location>
</feature>
<reference evidence="8 9" key="1">
    <citation type="submission" date="2024-04" db="EMBL/GenBank/DDBJ databases">
        <title>WGS of bacteria from Torrens River.</title>
        <authorList>
            <person name="Wyrsch E.R."/>
            <person name="Drigo B."/>
        </authorList>
    </citation>
    <scope>NUCLEOTIDE SEQUENCE [LARGE SCALE GENOMIC DNA]</scope>
    <source>
        <strain evidence="8 9">TWI391</strain>
    </source>
</reference>
<dbReference type="NCBIfam" id="TIGR00544">
    <property type="entry name" value="lgt"/>
    <property type="match status" value="1"/>
</dbReference>
<dbReference type="HAMAP" id="MF_01147">
    <property type="entry name" value="Lgt"/>
    <property type="match status" value="1"/>
</dbReference>
<evidence type="ECO:0000313" key="8">
    <source>
        <dbReference type="EMBL" id="MEN5379362.1"/>
    </source>
</evidence>
<feature type="transmembrane region" description="Helical" evidence="7">
    <location>
        <begin position="209"/>
        <end position="227"/>
    </location>
</feature>
<dbReference type="Pfam" id="PF01790">
    <property type="entry name" value="LGT"/>
    <property type="match status" value="1"/>
</dbReference>
<comment type="function">
    <text evidence="7">Catalyzes the transfer of the diacylglyceryl group from phosphatidylglycerol to the sulfhydryl group of the N-terminal cysteine of a prolipoprotein, the first step in the formation of mature lipoproteins.</text>
</comment>
<evidence type="ECO:0000256" key="6">
    <source>
        <dbReference type="ARBA" id="ARBA00023136"/>
    </source>
</evidence>
<dbReference type="PANTHER" id="PTHR30589:SF0">
    <property type="entry name" value="PHOSPHATIDYLGLYCEROL--PROLIPOPROTEIN DIACYLGLYCERYL TRANSFERASE"/>
    <property type="match status" value="1"/>
</dbReference>
<gene>
    <name evidence="7 8" type="primary">lgt</name>
    <name evidence="8" type="ORF">ABE541_19000</name>
</gene>
<feature type="transmembrane region" description="Helical" evidence="7">
    <location>
        <begin position="102"/>
        <end position="119"/>
    </location>
</feature>
<comment type="catalytic activity">
    <reaction evidence="7">
        <text>L-cysteinyl-[prolipoprotein] + a 1,2-diacyl-sn-glycero-3-phospho-(1'-sn-glycerol) = an S-1,2-diacyl-sn-glyceryl-L-cysteinyl-[prolipoprotein] + sn-glycerol 1-phosphate + H(+)</text>
        <dbReference type="Rhea" id="RHEA:56712"/>
        <dbReference type="Rhea" id="RHEA-COMP:14679"/>
        <dbReference type="Rhea" id="RHEA-COMP:14680"/>
        <dbReference type="ChEBI" id="CHEBI:15378"/>
        <dbReference type="ChEBI" id="CHEBI:29950"/>
        <dbReference type="ChEBI" id="CHEBI:57685"/>
        <dbReference type="ChEBI" id="CHEBI:64716"/>
        <dbReference type="ChEBI" id="CHEBI:140658"/>
        <dbReference type="EC" id="2.5.1.145"/>
    </reaction>
</comment>
<comment type="pathway">
    <text evidence="7">Protein modification; lipoprotein biosynthesis (diacylglyceryl transfer).</text>
</comment>
<keyword evidence="9" id="KW-1185">Reference proteome</keyword>
<feature type="transmembrane region" description="Helical" evidence="7">
    <location>
        <begin position="62"/>
        <end position="82"/>
    </location>
</feature>
<keyword evidence="6 7" id="KW-0472">Membrane</keyword>
<dbReference type="PANTHER" id="PTHR30589">
    <property type="entry name" value="PROLIPOPROTEIN DIACYLGLYCERYL TRANSFERASE"/>
    <property type="match status" value="1"/>
</dbReference>
<sequence length="274" mass="31590">MVLHFLSYINWSVDPEIFTIPFIDRPVRWYGLLWALGIFLSFWVLSIIFKKENKPLELLEKLSTYIVLGTMIGARLGHVLFYDPVYYFGNPLKIFAIWEGGLASHGGGLGIIIAMYLFCRNTKTNFLWTADRLAIVVPLAGCCIRLGNLMNSEMIGKPSDLPWAFIFSKVDAIPRHPAQLYEAIYCFFLFILLFLLWKYSSMKKIGGNLFALLLILLFSLRFIDEFFKINQEAFEDNMVINMGQILSIPFIVIGIIILIYNRIKLEKKSKTMIT</sequence>
<dbReference type="InterPro" id="IPR001640">
    <property type="entry name" value="Lgt"/>
</dbReference>
<keyword evidence="2 7" id="KW-1003">Cell membrane</keyword>
<comment type="subcellular location">
    <subcellularLocation>
        <location evidence="7">Cell membrane</location>
        <topology evidence="7">Multi-pass membrane protein</topology>
    </subcellularLocation>
</comment>
<dbReference type="GO" id="GO:0008961">
    <property type="term" value="F:phosphatidylglycerol-prolipoprotein diacylglyceryl transferase activity"/>
    <property type="evidence" value="ECO:0007669"/>
    <property type="project" value="UniProtKB-EC"/>
</dbReference>
<dbReference type="EMBL" id="JBDJNQ010000010">
    <property type="protein sequence ID" value="MEN5379362.1"/>
    <property type="molecule type" value="Genomic_DNA"/>
</dbReference>
<proteinExistence type="inferred from homology"/>
<keyword evidence="4 7" id="KW-0812">Transmembrane</keyword>
<feature type="binding site" evidence="7">
    <location>
        <position position="145"/>
    </location>
    <ligand>
        <name>a 1,2-diacyl-sn-glycero-3-phospho-(1'-sn-glycerol)</name>
        <dbReference type="ChEBI" id="CHEBI:64716"/>
    </ligand>
</feature>
<evidence type="ECO:0000256" key="2">
    <source>
        <dbReference type="ARBA" id="ARBA00022475"/>
    </source>
</evidence>
<name>A0ABV0BXX6_9SPHI</name>
<keyword evidence="5 7" id="KW-1133">Transmembrane helix</keyword>
<keyword evidence="3 7" id="KW-0808">Transferase</keyword>
<organism evidence="8 9">
    <name type="scientific">Sphingobacterium kitahiroshimense</name>
    <dbReference type="NCBI Taxonomy" id="470446"/>
    <lineage>
        <taxon>Bacteria</taxon>
        <taxon>Pseudomonadati</taxon>
        <taxon>Bacteroidota</taxon>
        <taxon>Sphingobacteriia</taxon>
        <taxon>Sphingobacteriales</taxon>
        <taxon>Sphingobacteriaceae</taxon>
        <taxon>Sphingobacterium</taxon>
    </lineage>
</organism>
<comment type="caution">
    <text evidence="8">The sequence shown here is derived from an EMBL/GenBank/DDBJ whole genome shotgun (WGS) entry which is preliminary data.</text>
</comment>
<evidence type="ECO:0000313" key="9">
    <source>
        <dbReference type="Proteomes" id="UP001409291"/>
    </source>
</evidence>
<feature type="transmembrane region" description="Helical" evidence="7">
    <location>
        <begin position="239"/>
        <end position="260"/>
    </location>
</feature>
<evidence type="ECO:0000256" key="1">
    <source>
        <dbReference type="ARBA" id="ARBA00007150"/>
    </source>
</evidence>
<protein>
    <recommendedName>
        <fullName evidence="7">Phosphatidylglycerol--prolipoprotein diacylglyceryl transferase</fullName>
        <ecNumber evidence="7">2.5.1.145</ecNumber>
    </recommendedName>
</protein>
<evidence type="ECO:0000256" key="7">
    <source>
        <dbReference type="HAMAP-Rule" id="MF_01147"/>
    </source>
</evidence>
<feature type="transmembrane region" description="Helical" evidence="7">
    <location>
        <begin position="126"/>
        <end position="147"/>
    </location>
</feature>
<evidence type="ECO:0000256" key="4">
    <source>
        <dbReference type="ARBA" id="ARBA00022692"/>
    </source>
</evidence>
<comment type="similarity">
    <text evidence="1 7">Belongs to the Lgt family.</text>
</comment>
<evidence type="ECO:0000256" key="5">
    <source>
        <dbReference type="ARBA" id="ARBA00022989"/>
    </source>
</evidence>
<dbReference type="EC" id="2.5.1.145" evidence="7"/>
<accession>A0ABV0BXX6</accession>
<feature type="transmembrane region" description="Helical" evidence="7">
    <location>
        <begin position="29"/>
        <end position="50"/>
    </location>
</feature>
<dbReference type="RefSeq" id="WP_346582132.1">
    <property type="nucleotide sequence ID" value="NZ_JBDJLH010000002.1"/>
</dbReference>